<sequence>MDASAGIGSISPTSRFVRDAVAARVEATRAKDVETLATPLGATCVEFDDVRYAVTSVADERGGRVRVDVSVGAPGGAFEERRAMEDAATLICLSDGTIAANEKANAGYDATFRVDVTAIASLEDEERREEILQRVSRVRNAVYGAKLRGHLRELAATGGTEGALDWSPRRRGETMFIKPQNDQVTVIFPMHFADARDAVIATQFLTQFAEVRRGQKELSTAPAVSYHKSPPLELKDAPEEMIGDANGGYVSFVLFKRHATPDRLEATVWNIMTFHAFVSYHIKYSKAYWHSRMRQKVESWLSILKRAKKVDPSGNGKKMTTADGRTFVRK</sequence>
<comment type="subunit">
    <text evidence="6">Component of the Arp2/3 complex.</text>
</comment>
<dbReference type="GO" id="GO:0030041">
    <property type="term" value="P:actin filament polymerization"/>
    <property type="evidence" value="ECO:0007669"/>
    <property type="project" value="InterPro"/>
</dbReference>
<evidence type="ECO:0000256" key="5">
    <source>
        <dbReference type="ARBA" id="ARBA00023212"/>
    </source>
</evidence>
<dbReference type="AlphaFoldDB" id="A0A7R9XT35"/>
<evidence type="ECO:0000256" key="4">
    <source>
        <dbReference type="ARBA" id="ARBA00023203"/>
    </source>
</evidence>
<evidence type="ECO:0000256" key="3">
    <source>
        <dbReference type="ARBA" id="ARBA00022490"/>
    </source>
</evidence>
<dbReference type="Pfam" id="PF04045">
    <property type="entry name" value="P34-Arc"/>
    <property type="match status" value="1"/>
</dbReference>
<comment type="subcellular location">
    <subcellularLocation>
        <location evidence="1 6">Cytoplasm</location>
        <location evidence="1 6">Cytoskeleton</location>
    </subcellularLocation>
</comment>
<dbReference type="GO" id="GO:0051015">
    <property type="term" value="F:actin filament binding"/>
    <property type="evidence" value="ECO:0007669"/>
    <property type="project" value="TreeGrafter"/>
</dbReference>
<evidence type="ECO:0000256" key="1">
    <source>
        <dbReference type="ARBA" id="ARBA00004245"/>
    </source>
</evidence>
<dbReference type="EMBL" id="HBDX01007388">
    <property type="protein sequence ID" value="CAD8225612.1"/>
    <property type="molecule type" value="Transcribed_RNA"/>
</dbReference>
<dbReference type="Gene3D" id="3.30.1460.20">
    <property type="match status" value="2"/>
</dbReference>
<dbReference type="PANTHER" id="PTHR12058:SF0">
    <property type="entry name" value="ACTIN-RELATED PROTEIN 2_3 COMPLEX SUBUNIT 2"/>
    <property type="match status" value="1"/>
</dbReference>
<gene>
    <name evidence="7" type="ORF">OLUC0939_LOCUS6352</name>
</gene>
<dbReference type="PANTHER" id="PTHR12058">
    <property type="entry name" value="ARP2/3 COMPLEX 34 KDA SUBUNIT"/>
    <property type="match status" value="1"/>
</dbReference>
<keyword evidence="5 6" id="KW-0206">Cytoskeleton</keyword>
<evidence type="ECO:0000256" key="2">
    <source>
        <dbReference type="ARBA" id="ARBA00007192"/>
    </source>
</evidence>
<dbReference type="GO" id="GO:0005200">
    <property type="term" value="F:structural constituent of cytoskeleton"/>
    <property type="evidence" value="ECO:0007669"/>
    <property type="project" value="TreeGrafter"/>
</dbReference>
<evidence type="ECO:0000256" key="6">
    <source>
        <dbReference type="RuleBase" id="RU364015"/>
    </source>
</evidence>
<organism evidence="7">
    <name type="scientific">Ostreococcus sp. 'lucimarinus'</name>
    <dbReference type="NCBI Taxonomy" id="242159"/>
    <lineage>
        <taxon>Eukaryota</taxon>
        <taxon>Viridiplantae</taxon>
        <taxon>Chlorophyta</taxon>
        <taxon>Mamiellophyceae</taxon>
        <taxon>Mamiellales</taxon>
        <taxon>Bathycoccaceae</taxon>
        <taxon>Ostreococcus</taxon>
    </lineage>
</organism>
<evidence type="ECO:0000313" key="7">
    <source>
        <dbReference type="EMBL" id="CAD8225612.1"/>
    </source>
</evidence>
<proteinExistence type="inferred from homology"/>
<keyword evidence="3 6" id="KW-0963">Cytoplasm</keyword>
<dbReference type="InterPro" id="IPR007188">
    <property type="entry name" value="ARPC2"/>
</dbReference>
<name>A0A7R9XT35_9CHLO</name>
<comment type="similarity">
    <text evidence="2 6">Belongs to the ARPC2 family.</text>
</comment>
<protein>
    <recommendedName>
        <fullName evidence="6">Arp2/3 complex 34 kDa subunit</fullName>
    </recommendedName>
</protein>
<dbReference type="SUPFAM" id="SSF69645">
    <property type="entry name" value="Arp2/3 complex subunits"/>
    <property type="match status" value="1"/>
</dbReference>
<comment type="function">
    <text evidence="6">Functions as actin-binding component of the Arp2/3 complex which is involved in regulation of actin polymerization and together with an activating nucleation-promoting factor (NPF) mediates the formation of branched actin networks.</text>
</comment>
<dbReference type="InterPro" id="IPR034666">
    <property type="entry name" value="ARPC2/4"/>
</dbReference>
<reference evidence="7" key="1">
    <citation type="submission" date="2021-01" db="EMBL/GenBank/DDBJ databases">
        <authorList>
            <person name="Corre E."/>
            <person name="Pelletier E."/>
            <person name="Niang G."/>
            <person name="Scheremetjew M."/>
            <person name="Finn R."/>
            <person name="Kale V."/>
            <person name="Holt S."/>
            <person name="Cochrane G."/>
            <person name="Meng A."/>
            <person name="Brown T."/>
            <person name="Cohen L."/>
        </authorList>
    </citation>
    <scope>NUCLEOTIDE SEQUENCE</scope>
    <source>
        <strain evidence="7">Clade-A-BCC118000</strain>
    </source>
</reference>
<dbReference type="GO" id="GO:0005885">
    <property type="term" value="C:Arp2/3 protein complex"/>
    <property type="evidence" value="ECO:0007669"/>
    <property type="project" value="InterPro"/>
</dbReference>
<accession>A0A7R9XT35</accession>
<keyword evidence="4 6" id="KW-0009">Actin-binding</keyword>
<dbReference type="GO" id="GO:0034314">
    <property type="term" value="P:Arp2/3 complex-mediated actin nucleation"/>
    <property type="evidence" value="ECO:0007669"/>
    <property type="project" value="InterPro"/>
</dbReference>